<name>F4X023_ACREC</name>
<organism evidence="2">
    <name type="scientific">Acromyrmex echinatior</name>
    <name type="common">Panamanian leafcutter ant</name>
    <name type="synonym">Acromyrmex octospinosus echinatior</name>
    <dbReference type="NCBI Taxonomy" id="103372"/>
    <lineage>
        <taxon>Eukaryota</taxon>
        <taxon>Metazoa</taxon>
        <taxon>Ecdysozoa</taxon>
        <taxon>Arthropoda</taxon>
        <taxon>Hexapoda</taxon>
        <taxon>Insecta</taxon>
        <taxon>Pterygota</taxon>
        <taxon>Neoptera</taxon>
        <taxon>Endopterygota</taxon>
        <taxon>Hymenoptera</taxon>
        <taxon>Apocrita</taxon>
        <taxon>Aculeata</taxon>
        <taxon>Formicoidea</taxon>
        <taxon>Formicidae</taxon>
        <taxon>Myrmicinae</taxon>
        <taxon>Acromyrmex</taxon>
    </lineage>
</organism>
<accession>F4X023</accession>
<evidence type="ECO:0000313" key="2">
    <source>
        <dbReference type="Proteomes" id="UP000007755"/>
    </source>
</evidence>
<dbReference type="EMBL" id="GL888486">
    <property type="protein sequence ID" value="EGI60210.1"/>
    <property type="molecule type" value="Genomic_DNA"/>
</dbReference>
<keyword evidence="2" id="KW-1185">Reference proteome</keyword>
<dbReference type="InParanoid" id="F4X023"/>
<protein>
    <submittedName>
        <fullName evidence="1">Uncharacterized protein</fullName>
    </submittedName>
</protein>
<sequence>MIGRKKVACEPAWIVLSSRIKIRVSAALGAKRSCSWFVVLFPFVRRQVVPPRIWDDKTRLASRNSNEAVLSWLCKKGEDILSKHAQHIATNLTSARLHEREFEKFYFTSMVSNIDCPIAVNGIERRAPRGIELLS</sequence>
<dbReference type="Proteomes" id="UP000007755">
    <property type="component" value="Unassembled WGS sequence"/>
</dbReference>
<evidence type="ECO:0000313" key="1">
    <source>
        <dbReference type="EMBL" id="EGI60210.1"/>
    </source>
</evidence>
<proteinExistence type="predicted"/>
<gene>
    <name evidence="1" type="ORF">G5I_11605</name>
</gene>
<dbReference type="OrthoDB" id="6152532at2759"/>
<dbReference type="AlphaFoldDB" id="F4X023"/>
<reference evidence="1" key="1">
    <citation type="submission" date="2011-02" db="EMBL/GenBank/DDBJ databases">
        <title>The genome of the leaf-cutting ant Acromyrmex echinatior suggests key adaptations to social evolution and fungus farming.</title>
        <authorList>
            <person name="Nygaard S."/>
            <person name="Zhang G."/>
        </authorList>
    </citation>
    <scope>NUCLEOTIDE SEQUENCE</scope>
</reference>